<keyword evidence="5" id="KW-1185">Reference proteome</keyword>
<gene>
    <name evidence="4" type="ORF">SAMN05421548_112129</name>
</gene>
<dbReference type="Proteomes" id="UP000198908">
    <property type="component" value="Unassembled WGS sequence"/>
</dbReference>
<dbReference type="AlphaFoldDB" id="A0A1G6QVK9"/>
<evidence type="ECO:0000313" key="5">
    <source>
        <dbReference type="Proteomes" id="UP000198908"/>
    </source>
</evidence>
<dbReference type="NCBIfam" id="TIGR01845">
    <property type="entry name" value="outer_NodT"/>
    <property type="match status" value="1"/>
</dbReference>
<dbReference type="Pfam" id="PF02321">
    <property type="entry name" value="OEP"/>
    <property type="match status" value="2"/>
</dbReference>
<dbReference type="PANTHER" id="PTHR30203">
    <property type="entry name" value="OUTER MEMBRANE CATION EFFLUX PROTEIN"/>
    <property type="match status" value="1"/>
</dbReference>
<name>A0A1G6QVK9_9BURK</name>
<evidence type="ECO:0000256" key="1">
    <source>
        <dbReference type="ARBA" id="ARBA00007613"/>
    </source>
</evidence>
<dbReference type="Gene3D" id="2.20.200.10">
    <property type="entry name" value="Outer membrane efflux proteins (OEP)"/>
    <property type="match status" value="1"/>
</dbReference>
<dbReference type="InterPro" id="IPR003423">
    <property type="entry name" value="OMP_efflux"/>
</dbReference>
<organism evidence="4 5">
    <name type="scientific">Paraburkholderia lycopersici</name>
    <dbReference type="NCBI Taxonomy" id="416944"/>
    <lineage>
        <taxon>Bacteria</taxon>
        <taxon>Pseudomonadati</taxon>
        <taxon>Pseudomonadota</taxon>
        <taxon>Betaproteobacteria</taxon>
        <taxon>Burkholderiales</taxon>
        <taxon>Burkholderiaceae</taxon>
        <taxon>Paraburkholderia</taxon>
    </lineage>
</organism>
<accession>A0A1G6QVK9</accession>
<feature type="compositionally biased region" description="Pro residues" evidence="3">
    <location>
        <begin position="272"/>
        <end position="284"/>
    </location>
</feature>
<proteinExistence type="inferred from homology"/>
<dbReference type="GO" id="GO:0015562">
    <property type="term" value="F:efflux transmembrane transporter activity"/>
    <property type="evidence" value="ECO:0007669"/>
    <property type="project" value="InterPro"/>
</dbReference>
<dbReference type="STRING" id="416944.SAMN05421548_112129"/>
<dbReference type="OrthoDB" id="9770517at2"/>
<keyword evidence="2" id="KW-0472">Membrane</keyword>
<keyword evidence="2" id="KW-1134">Transmembrane beta strand</keyword>
<sequence>MNRTSVPMRPARLASILPIVLAVAACTSLVEVPVPPQRDVPAAFTEVPVAGALAAPDLAHWWRAWQDPGLTGYVEQALLANTDLRIAQARVREARALATVAQSARYPTLSAQAGAAHAFGDLREPAIAPDHSPDLDAYAGGVTAAWEADLFGGRASDAQAASALADAAQEKLRGTRIAIAADVAQNYLEARGLQRRLAVLERSLDTLHAMERYAAARFDAGQAPRADVERVSERIAQREAERGGLVSQIEVRERRLAVLSGKPAQEAERLAPPGPLRLPAPPSGEVPSGVLERRPDVRASAALVRAAAARLGSAKADLLPRFYLTFVGLDGHLRLDGLPGLGGTGGLVGIGADLPLFNAGRLRANVDANDARLQAALALHDKTLLQTLEEVDSAYGVRWGLDQRRAQLAAAHELAMRHAAQVQQLYEGGQRTLQDVLDARVDTIAREDELEASSTAAALATVRLYLALGGGWSADDTAPLNANASP</sequence>
<dbReference type="Gene3D" id="1.20.1600.10">
    <property type="entry name" value="Outer membrane efflux proteins (OEP)"/>
    <property type="match status" value="1"/>
</dbReference>
<comment type="subcellular location">
    <subcellularLocation>
        <location evidence="2">Cell membrane</location>
        <topology evidence="2">Lipid-anchor</topology>
    </subcellularLocation>
</comment>
<keyword evidence="2 4" id="KW-0449">Lipoprotein</keyword>
<dbReference type="PROSITE" id="PS51257">
    <property type="entry name" value="PROKAR_LIPOPROTEIN"/>
    <property type="match status" value="1"/>
</dbReference>
<dbReference type="RefSeq" id="WP_091997834.1">
    <property type="nucleotide sequence ID" value="NZ_FMYQ01000012.1"/>
</dbReference>
<dbReference type="GO" id="GO:0005886">
    <property type="term" value="C:plasma membrane"/>
    <property type="evidence" value="ECO:0007669"/>
    <property type="project" value="UniProtKB-SubCell"/>
</dbReference>
<feature type="region of interest" description="Disordered" evidence="3">
    <location>
        <begin position="262"/>
        <end position="290"/>
    </location>
</feature>
<evidence type="ECO:0000256" key="3">
    <source>
        <dbReference type="SAM" id="MobiDB-lite"/>
    </source>
</evidence>
<evidence type="ECO:0000256" key="2">
    <source>
        <dbReference type="RuleBase" id="RU362097"/>
    </source>
</evidence>
<dbReference type="SUPFAM" id="SSF56954">
    <property type="entry name" value="Outer membrane efflux proteins (OEP)"/>
    <property type="match status" value="1"/>
</dbReference>
<keyword evidence="2" id="KW-0812">Transmembrane</keyword>
<dbReference type="InterPro" id="IPR010131">
    <property type="entry name" value="MdtP/NodT-like"/>
</dbReference>
<dbReference type="EMBL" id="FMYQ01000012">
    <property type="protein sequence ID" value="SDC96341.1"/>
    <property type="molecule type" value="Genomic_DNA"/>
</dbReference>
<keyword evidence="2" id="KW-0564">Palmitate</keyword>
<evidence type="ECO:0000313" key="4">
    <source>
        <dbReference type="EMBL" id="SDC96341.1"/>
    </source>
</evidence>
<protein>
    <submittedName>
        <fullName evidence="4">Efflux transporter, outer membrane factor (OMF) lipoprotein, NodT family</fullName>
    </submittedName>
</protein>
<reference evidence="5" key="1">
    <citation type="submission" date="2016-09" db="EMBL/GenBank/DDBJ databases">
        <authorList>
            <person name="Varghese N."/>
            <person name="Submissions S."/>
        </authorList>
    </citation>
    <scope>NUCLEOTIDE SEQUENCE [LARGE SCALE GENOMIC DNA]</scope>
    <source>
        <strain evidence="5">TNe-862</strain>
    </source>
</reference>
<comment type="similarity">
    <text evidence="1 2">Belongs to the outer membrane factor (OMF) (TC 1.B.17) family.</text>
</comment>
<dbReference type="PANTHER" id="PTHR30203:SF32">
    <property type="entry name" value="CATION EFFLUX SYSTEM PROTEIN CUSC"/>
    <property type="match status" value="1"/>
</dbReference>